<dbReference type="Proteomes" id="UP000460718">
    <property type="component" value="Unassembled WGS sequence"/>
</dbReference>
<evidence type="ECO:0000256" key="1">
    <source>
        <dbReference type="ARBA" id="ARBA00001936"/>
    </source>
</evidence>
<dbReference type="Pfam" id="PF03828">
    <property type="entry name" value="PAP_assoc"/>
    <property type="match status" value="1"/>
</dbReference>
<feature type="domain" description="Poly(A) RNA polymerase mitochondrial-like central palm" evidence="10">
    <location>
        <begin position="231"/>
        <end position="365"/>
    </location>
</feature>
<evidence type="ECO:0000259" key="10">
    <source>
        <dbReference type="Pfam" id="PF22600"/>
    </source>
</evidence>
<dbReference type="EMBL" id="QXGA01000776">
    <property type="protein sequence ID" value="KAE9141378.1"/>
    <property type="molecule type" value="Genomic_DNA"/>
</dbReference>
<dbReference type="AlphaFoldDB" id="A0A6A3FC13"/>
<dbReference type="PANTHER" id="PTHR12271:SF40">
    <property type="entry name" value="POLY(A) RNA POLYMERASE GLD2"/>
    <property type="match status" value="1"/>
</dbReference>
<dbReference type="Gene3D" id="1.10.1410.10">
    <property type="match status" value="1"/>
</dbReference>
<reference evidence="15 16" key="1">
    <citation type="submission" date="2018-08" db="EMBL/GenBank/DDBJ databases">
        <title>Genomic investigation of the strawberry pathogen Phytophthora fragariae indicates pathogenicity is determined by transcriptional variation in three key races.</title>
        <authorList>
            <person name="Adams T.M."/>
            <person name="Armitage A.D."/>
            <person name="Sobczyk M.K."/>
            <person name="Bates H.J."/>
            <person name="Dunwell J.M."/>
            <person name="Nellist C.F."/>
            <person name="Harrison R.J."/>
        </authorList>
    </citation>
    <scope>NUCLEOTIDE SEQUENCE [LARGE SCALE GENOMIC DNA]</scope>
    <source>
        <strain evidence="14 18">BC-23</strain>
        <strain evidence="13 16">NOV-5</strain>
        <strain evidence="11 15">NOV-9</strain>
        <strain evidence="12 17">SCRP245</strain>
    </source>
</reference>
<evidence type="ECO:0000313" key="11">
    <source>
        <dbReference type="EMBL" id="KAE8941440.1"/>
    </source>
</evidence>
<dbReference type="EMBL" id="QXGC01000780">
    <property type="protein sequence ID" value="KAE9221254.1"/>
    <property type="molecule type" value="Genomic_DNA"/>
</dbReference>
<dbReference type="SUPFAM" id="SSF81301">
    <property type="entry name" value="Nucleotidyltransferase"/>
    <property type="match status" value="1"/>
</dbReference>
<evidence type="ECO:0000313" key="14">
    <source>
        <dbReference type="EMBL" id="KAE9221254.1"/>
    </source>
</evidence>
<evidence type="ECO:0000313" key="17">
    <source>
        <dbReference type="Proteomes" id="UP000460718"/>
    </source>
</evidence>
<evidence type="ECO:0000256" key="4">
    <source>
        <dbReference type="ARBA" id="ARBA00022490"/>
    </source>
</evidence>
<evidence type="ECO:0000256" key="3">
    <source>
        <dbReference type="ARBA" id="ARBA00004496"/>
    </source>
</evidence>
<comment type="cofactor">
    <cofactor evidence="1">
        <name>Mn(2+)</name>
        <dbReference type="ChEBI" id="CHEBI:29035"/>
    </cofactor>
</comment>
<gene>
    <name evidence="14" type="ORF">PF004_g13102</name>
    <name evidence="13" type="ORF">PF006_g13202</name>
    <name evidence="11" type="ORF">PF009_g8772</name>
    <name evidence="12" type="ORF">PF011_g12938</name>
</gene>
<evidence type="ECO:0000313" key="16">
    <source>
        <dbReference type="Proteomes" id="UP000440732"/>
    </source>
</evidence>
<dbReference type="Proteomes" id="UP000440732">
    <property type="component" value="Unassembled WGS sequence"/>
</dbReference>
<feature type="compositionally biased region" description="Basic residues" evidence="8">
    <location>
        <begin position="926"/>
        <end position="936"/>
    </location>
</feature>
<dbReference type="PANTHER" id="PTHR12271">
    <property type="entry name" value="POLY A POLYMERASE CID PAP -RELATED"/>
    <property type="match status" value="1"/>
</dbReference>
<dbReference type="EMBL" id="QXFW01000773">
    <property type="protein sequence ID" value="KAE9003339.1"/>
    <property type="molecule type" value="Genomic_DNA"/>
</dbReference>
<evidence type="ECO:0000259" key="9">
    <source>
        <dbReference type="Pfam" id="PF03828"/>
    </source>
</evidence>
<comment type="cofactor">
    <cofactor evidence="2">
        <name>Mg(2+)</name>
        <dbReference type="ChEBI" id="CHEBI:18420"/>
    </cofactor>
</comment>
<dbReference type="GO" id="GO:0046872">
    <property type="term" value="F:metal ion binding"/>
    <property type="evidence" value="ECO:0007669"/>
    <property type="project" value="UniProtKB-KW"/>
</dbReference>
<keyword evidence="5" id="KW-0808">Transferase</keyword>
<dbReference type="Pfam" id="PF22600">
    <property type="entry name" value="MTPAP-like_central"/>
    <property type="match status" value="1"/>
</dbReference>
<dbReference type="SUPFAM" id="SSF81631">
    <property type="entry name" value="PAP/OAS1 substrate-binding domain"/>
    <property type="match status" value="1"/>
</dbReference>
<feature type="compositionally biased region" description="Basic residues" evidence="8">
    <location>
        <begin position="13"/>
        <end position="25"/>
    </location>
</feature>
<evidence type="ECO:0000256" key="7">
    <source>
        <dbReference type="ARBA" id="ARBA00022842"/>
    </source>
</evidence>
<comment type="subcellular location">
    <subcellularLocation>
        <location evidence="3">Cytoplasm</location>
    </subcellularLocation>
</comment>
<dbReference type="Proteomes" id="UP000476176">
    <property type="component" value="Unassembled WGS sequence"/>
</dbReference>
<dbReference type="GO" id="GO:0016779">
    <property type="term" value="F:nucleotidyltransferase activity"/>
    <property type="evidence" value="ECO:0007669"/>
    <property type="project" value="TreeGrafter"/>
</dbReference>
<dbReference type="InterPro" id="IPR002058">
    <property type="entry name" value="PAP_assoc"/>
</dbReference>
<dbReference type="Proteomes" id="UP000429523">
    <property type="component" value="Unassembled WGS sequence"/>
</dbReference>
<keyword evidence="7" id="KW-0460">Magnesium</keyword>
<accession>A0A6A3FC13</accession>
<keyword evidence="6" id="KW-0479">Metal-binding</keyword>
<protein>
    <submittedName>
        <fullName evidence="11">Uncharacterized protein</fullName>
    </submittedName>
</protein>
<proteinExistence type="predicted"/>
<evidence type="ECO:0000313" key="18">
    <source>
        <dbReference type="Proteomes" id="UP000476176"/>
    </source>
</evidence>
<evidence type="ECO:0000256" key="8">
    <source>
        <dbReference type="SAM" id="MobiDB-lite"/>
    </source>
</evidence>
<evidence type="ECO:0000256" key="6">
    <source>
        <dbReference type="ARBA" id="ARBA00022723"/>
    </source>
</evidence>
<evidence type="ECO:0000256" key="5">
    <source>
        <dbReference type="ARBA" id="ARBA00022679"/>
    </source>
</evidence>
<evidence type="ECO:0000256" key="2">
    <source>
        <dbReference type="ARBA" id="ARBA00001946"/>
    </source>
</evidence>
<dbReference type="CDD" id="cd05402">
    <property type="entry name" value="NT_PAP_TUTase"/>
    <property type="match status" value="1"/>
</dbReference>
<name>A0A6A3FC13_9STRA</name>
<dbReference type="Gene3D" id="3.30.460.10">
    <property type="entry name" value="Beta Polymerase, domain 2"/>
    <property type="match status" value="1"/>
</dbReference>
<organism evidence="11 15">
    <name type="scientific">Phytophthora fragariae</name>
    <dbReference type="NCBI Taxonomy" id="53985"/>
    <lineage>
        <taxon>Eukaryota</taxon>
        <taxon>Sar</taxon>
        <taxon>Stramenopiles</taxon>
        <taxon>Oomycota</taxon>
        <taxon>Peronosporomycetes</taxon>
        <taxon>Peronosporales</taxon>
        <taxon>Peronosporaceae</taxon>
        <taxon>Phytophthora</taxon>
    </lineage>
</organism>
<comment type="caution">
    <text evidence="11">The sequence shown here is derived from an EMBL/GenBank/DDBJ whole genome shotgun (WGS) entry which is preliminary data.</text>
</comment>
<dbReference type="GO" id="GO:0031123">
    <property type="term" value="P:RNA 3'-end processing"/>
    <property type="evidence" value="ECO:0007669"/>
    <property type="project" value="TreeGrafter"/>
</dbReference>
<feature type="region of interest" description="Disordered" evidence="8">
    <location>
        <begin position="865"/>
        <end position="943"/>
    </location>
</feature>
<sequence>MKRQDRDAPPSAPKRRKSRGRRKSKAERLARSTPDSPSPDDLCKLLQGSSSREWDAAQSLALGLGTLEARATVVRVILKEREAPRAAAHYAKRLNLRGGELLSSVTSGSKISQLLMAQFLVELDEHALSTREKLQRFVWPWLLQSVEKREGRAVAKAAAHLMLHPTASDDVKVQDKKERGLRLQRAVVTQCLQTGKLLHLVLTHARSFIGCMDIVSSGAEGSGLDEVDDEEAMDKELQRRQQVARRVQNVLRLMWPDARVVLFGSSVTRLLEVPGDEGSVTADVDLCALLPSAAQFRQETAPLVTEVKEHLTLYFLPDSAVENEQVTAVTGARIPIVHFQDPSRNLPCDLCVNNLPALWNTRLLRWLLYGGANTGSAEQSQLKHARKLCMWLRKWRQTKKRVVGGAVSSYGLVLLALYYLQRTSVLPVLDCSAHVVEDESSLRVLTESAIDERLEAVDKSFVCVEEHAKRAVQDWRALRCGFFRFYTCEFDYEHTVVSLRTKEVMAKVSKGWSRQNNVRLCLEDPVEIDRDLGMLCSRLALGRLRCAFAHACVVLSRKHGEQETESVEHDVEADLLASWPYEDNNAREETAEDSHETVGDSALPMTVAKGESSTILNGSGTLGNQSSARGVRDAERRVKLQHFLVLRAFNLRRPRETLHEQFQSLKKRVESSDSGKSGDFLVLDELCAYLSIPPYRRLLLVQVFGLGPQETQVGFDDFVRFLQSAAVRAAQEERQQHEGGLPTPPPRTCRSQNLSEALVTFDAARAYHAVARAPPAPGLWKKREVTIQERITEYTKIGEKGQPQRLVEKERHQTEVLHMESLDGEFAHREITQFEQTEHLNDEMVHLDHGREEFLHLKSRHDEISRFESSVPPGGASGGGRPEECEQQPPSPSIKRDPSAPGTARESTGFDNTQVEVEAAAYAANRRTHNRPKRVQSKVTATI</sequence>
<feature type="compositionally biased region" description="Polar residues" evidence="8">
    <location>
        <begin position="905"/>
        <end position="915"/>
    </location>
</feature>
<evidence type="ECO:0000313" key="13">
    <source>
        <dbReference type="EMBL" id="KAE9141378.1"/>
    </source>
</evidence>
<dbReference type="EMBL" id="QXGF01000360">
    <property type="protein sequence ID" value="KAE8941440.1"/>
    <property type="molecule type" value="Genomic_DNA"/>
</dbReference>
<keyword evidence="4" id="KW-0963">Cytoplasm</keyword>
<evidence type="ECO:0000313" key="12">
    <source>
        <dbReference type="EMBL" id="KAE9003339.1"/>
    </source>
</evidence>
<evidence type="ECO:0000313" key="15">
    <source>
        <dbReference type="Proteomes" id="UP000429523"/>
    </source>
</evidence>
<feature type="region of interest" description="Disordered" evidence="8">
    <location>
        <begin position="1"/>
        <end position="41"/>
    </location>
</feature>
<feature type="domain" description="PAP-associated" evidence="9">
    <location>
        <begin position="480"/>
        <end position="529"/>
    </location>
</feature>
<dbReference type="InterPro" id="IPR043519">
    <property type="entry name" value="NT_sf"/>
</dbReference>
<dbReference type="InterPro" id="IPR054708">
    <property type="entry name" value="MTPAP-like_central"/>
</dbReference>
<dbReference type="GO" id="GO:0005737">
    <property type="term" value="C:cytoplasm"/>
    <property type="evidence" value="ECO:0007669"/>
    <property type="project" value="UniProtKB-SubCell"/>
</dbReference>